<dbReference type="Proteomes" id="UP000789759">
    <property type="component" value="Unassembled WGS sequence"/>
</dbReference>
<feature type="non-terminal residue" evidence="1">
    <location>
        <position position="59"/>
    </location>
</feature>
<keyword evidence="2" id="KW-1185">Reference proteome</keyword>
<sequence length="59" mass="6763">HKFENITLNYLKSLGSSNTVIITVPDYGIDIQGNFKNVSFIMQLKYTINPEDYPVKPDK</sequence>
<organism evidence="1 2">
    <name type="scientific">Cetraspora pellucida</name>
    <dbReference type="NCBI Taxonomy" id="1433469"/>
    <lineage>
        <taxon>Eukaryota</taxon>
        <taxon>Fungi</taxon>
        <taxon>Fungi incertae sedis</taxon>
        <taxon>Mucoromycota</taxon>
        <taxon>Glomeromycotina</taxon>
        <taxon>Glomeromycetes</taxon>
        <taxon>Diversisporales</taxon>
        <taxon>Gigasporaceae</taxon>
        <taxon>Cetraspora</taxon>
    </lineage>
</organism>
<feature type="non-terminal residue" evidence="1">
    <location>
        <position position="1"/>
    </location>
</feature>
<evidence type="ECO:0000313" key="1">
    <source>
        <dbReference type="EMBL" id="CAG8835884.1"/>
    </source>
</evidence>
<name>A0A9N9KKP1_9GLOM</name>
<evidence type="ECO:0000313" key="2">
    <source>
        <dbReference type="Proteomes" id="UP000789759"/>
    </source>
</evidence>
<gene>
    <name evidence="1" type="ORF">CPELLU_LOCUS21308</name>
</gene>
<accession>A0A9N9KKP1</accession>
<comment type="caution">
    <text evidence="1">The sequence shown here is derived from an EMBL/GenBank/DDBJ whole genome shotgun (WGS) entry which is preliminary data.</text>
</comment>
<protein>
    <submittedName>
        <fullName evidence="1">23500_t:CDS:1</fullName>
    </submittedName>
</protein>
<dbReference type="EMBL" id="CAJVQA010077134">
    <property type="protein sequence ID" value="CAG8835884.1"/>
    <property type="molecule type" value="Genomic_DNA"/>
</dbReference>
<proteinExistence type="predicted"/>
<dbReference type="AlphaFoldDB" id="A0A9N9KKP1"/>
<reference evidence="1" key="1">
    <citation type="submission" date="2021-06" db="EMBL/GenBank/DDBJ databases">
        <authorList>
            <person name="Kallberg Y."/>
            <person name="Tangrot J."/>
            <person name="Rosling A."/>
        </authorList>
    </citation>
    <scope>NUCLEOTIDE SEQUENCE</scope>
    <source>
        <strain evidence="1">FL966</strain>
    </source>
</reference>